<reference evidence="1" key="2">
    <citation type="submission" date="2021-04" db="EMBL/GenBank/DDBJ databases">
        <authorList>
            <person name="Gilroy R."/>
        </authorList>
    </citation>
    <scope>NUCLEOTIDE SEQUENCE</scope>
    <source>
        <strain evidence="1">ChiHjej12B11-9195</strain>
    </source>
</reference>
<name>A0A9D1ZR93_9MICC</name>
<gene>
    <name evidence="1" type="ORF">H9821_04735</name>
</gene>
<sequence length="85" mass="9788">MLSDPDWDYLLDTALIHHNMWKNGRWDFASEVRLRVAKFGATPDDRNRLRAEIVTIPEVGDVRAEDIPNLSAARSRRNALLAEEE</sequence>
<organism evidence="1 2">
    <name type="scientific">Candidatus Rothia avicola</name>
    <dbReference type="NCBI Taxonomy" id="2840478"/>
    <lineage>
        <taxon>Bacteria</taxon>
        <taxon>Bacillati</taxon>
        <taxon>Actinomycetota</taxon>
        <taxon>Actinomycetes</taxon>
        <taxon>Micrococcales</taxon>
        <taxon>Micrococcaceae</taxon>
        <taxon>Rothia</taxon>
    </lineage>
</organism>
<proteinExistence type="predicted"/>
<reference evidence="1" key="1">
    <citation type="journal article" date="2021" name="PeerJ">
        <title>Extensive microbial diversity within the chicken gut microbiome revealed by metagenomics and culture.</title>
        <authorList>
            <person name="Gilroy R."/>
            <person name="Ravi A."/>
            <person name="Getino M."/>
            <person name="Pursley I."/>
            <person name="Horton D.L."/>
            <person name="Alikhan N.F."/>
            <person name="Baker D."/>
            <person name="Gharbi K."/>
            <person name="Hall N."/>
            <person name="Watson M."/>
            <person name="Adriaenssens E.M."/>
            <person name="Foster-Nyarko E."/>
            <person name="Jarju S."/>
            <person name="Secka A."/>
            <person name="Antonio M."/>
            <person name="Oren A."/>
            <person name="Chaudhuri R.R."/>
            <person name="La Ragione R."/>
            <person name="Hildebrand F."/>
            <person name="Pallen M.J."/>
        </authorList>
    </citation>
    <scope>NUCLEOTIDE SEQUENCE</scope>
    <source>
        <strain evidence="1">ChiHjej12B11-9195</strain>
    </source>
</reference>
<evidence type="ECO:0000313" key="1">
    <source>
        <dbReference type="EMBL" id="HIY94956.1"/>
    </source>
</evidence>
<accession>A0A9D1ZR93</accession>
<evidence type="ECO:0000313" key="2">
    <source>
        <dbReference type="Proteomes" id="UP000824134"/>
    </source>
</evidence>
<comment type="caution">
    <text evidence="1">The sequence shown here is derived from an EMBL/GenBank/DDBJ whole genome shotgun (WGS) entry which is preliminary data.</text>
</comment>
<protein>
    <submittedName>
        <fullName evidence="1">Uncharacterized protein</fullName>
    </submittedName>
</protein>
<dbReference type="InterPro" id="IPR057972">
    <property type="entry name" value="Terminase_7"/>
</dbReference>
<dbReference type="EMBL" id="DXCN01000039">
    <property type="protein sequence ID" value="HIY94956.1"/>
    <property type="molecule type" value="Genomic_DNA"/>
</dbReference>
<dbReference type="AlphaFoldDB" id="A0A9D1ZR93"/>
<dbReference type="Proteomes" id="UP000824134">
    <property type="component" value="Unassembled WGS sequence"/>
</dbReference>
<dbReference type="Pfam" id="PF25673">
    <property type="entry name" value="Terminase_7"/>
    <property type="match status" value="1"/>
</dbReference>